<dbReference type="PANTHER" id="PTHR43019:SF46">
    <property type="entry name" value="SERINE PROTEASE"/>
    <property type="match status" value="1"/>
</dbReference>
<dbReference type="Gene3D" id="2.40.10.120">
    <property type="match status" value="1"/>
</dbReference>
<name>A0ABC9DX52_9POAL</name>
<evidence type="ECO:0000313" key="2">
    <source>
        <dbReference type="Proteomes" id="UP001497457"/>
    </source>
</evidence>
<protein>
    <recommendedName>
        <fullName evidence="3">Trypsin-like peptidase domain-containing protein</fullName>
    </recommendedName>
</protein>
<dbReference type="SUPFAM" id="SSF50494">
    <property type="entry name" value="Trypsin-like serine proteases"/>
    <property type="match status" value="1"/>
</dbReference>
<dbReference type="Proteomes" id="UP001497457">
    <property type="component" value="Chromosome 35b"/>
</dbReference>
<dbReference type="PANTHER" id="PTHR43019">
    <property type="entry name" value="SERINE ENDOPROTEASE DEGS"/>
    <property type="match status" value="1"/>
</dbReference>
<sequence>MAARRSVLHVISLSIEHDEDTGEDKMLIEDGSSFVIKVNHQSQESILLTCAHVLSGDLIPGSLRVRRMVPYGVEQFPAHILHINKVMDAAVLRVPGLIAAPPLRFARDDPTFAEGIAAIGYCDTSGRLNGFSAIPAIKPGRIRGTVTKVLLKRIRLYHLMVSCVGMKGMSGGPIVSRRGVVGMLGGEETRCTYSIHRTTIYALLKRFAGVPRQAALTMDDVINLL</sequence>
<dbReference type="Pfam" id="PF13365">
    <property type="entry name" value="Trypsin_2"/>
    <property type="match status" value="1"/>
</dbReference>
<dbReference type="AlphaFoldDB" id="A0ABC9DX52"/>
<proteinExistence type="predicted"/>
<gene>
    <name evidence="1" type="ORF">URODEC1_LOCUS89562</name>
</gene>
<dbReference type="EMBL" id="OZ075145">
    <property type="protein sequence ID" value="CAL5046817.1"/>
    <property type="molecule type" value="Genomic_DNA"/>
</dbReference>
<organism evidence="1 2">
    <name type="scientific">Urochloa decumbens</name>
    <dbReference type="NCBI Taxonomy" id="240449"/>
    <lineage>
        <taxon>Eukaryota</taxon>
        <taxon>Viridiplantae</taxon>
        <taxon>Streptophyta</taxon>
        <taxon>Embryophyta</taxon>
        <taxon>Tracheophyta</taxon>
        <taxon>Spermatophyta</taxon>
        <taxon>Magnoliopsida</taxon>
        <taxon>Liliopsida</taxon>
        <taxon>Poales</taxon>
        <taxon>Poaceae</taxon>
        <taxon>PACMAD clade</taxon>
        <taxon>Panicoideae</taxon>
        <taxon>Panicodae</taxon>
        <taxon>Paniceae</taxon>
        <taxon>Melinidinae</taxon>
        <taxon>Urochloa</taxon>
    </lineage>
</organism>
<dbReference type="InterPro" id="IPR009003">
    <property type="entry name" value="Peptidase_S1_PA"/>
</dbReference>
<evidence type="ECO:0000313" key="1">
    <source>
        <dbReference type="EMBL" id="CAL5046817.1"/>
    </source>
</evidence>
<evidence type="ECO:0008006" key="3">
    <source>
        <dbReference type="Google" id="ProtNLM"/>
    </source>
</evidence>
<keyword evidence="2" id="KW-1185">Reference proteome</keyword>
<accession>A0ABC9DX52</accession>
<reference evidence="1" key="1">
    <citation type="submission" date="2024-10" db="EMBL/GenBank/DDBJ databases">
        <authorList>
            <person name="Ryan C."/>
        </authorList>
    </citation>
    <scope>NUCLEOTIDE SEQUENCE [LARGE SCALE GENOMIC DNA]</scope>
</reference>